<protein>
    <recommendedName>
        <fullName evidence="4">F5/8 type C domain-containing protein</fullName>
    </recommendedName>
</protein>
<keyword evidence="1" id="KW-0732">Signal</keyword>
<sequence>MFDLALLSAGACIAEVTSSDVNYPPENIIDGTNETFWTTTGLYPQHFIISFTSPVLIQTVEIKCVNVKGLLVDRSVQNVPEDFERIQKRVLDHVEGQQQTEEFQLADDTTAQHLKFTITSGHDHFAAVYRVHVNGRAVHQSM</sequence>
<reference evidence="2" key="1">
    <citation type="journal article" date="2023" name="Mol. Biol. Evol.">
        <title>Third-Generation Sequencing Reveals the Adaptive Role of the Epigenome in Three Deep-Sea Polychaetes.</title>
        <authorList>
            <person name="Perez M."/>
            <person name="Aroh O."/>
            <person name="Sun Y."/>
            <person name="Lan Y."/>
            <person name="Juniper S.K."/>
            <person name="Young C.R."/>
            <person name="Angers B."/>
            <person name="Qian P.Y."/>
        </authorList>
    </citation>
    <scope>NUCLEOTIDE SEQUENCE</scope>
    <source>
        <strain evidence="2">P08H-3</strain>
    </source>
</reference>
<dbReference type="InterPro" id="IPR033558">
    <property type="entry name" value="IFT25"/>
</dbReference>
<feature type="chain" id="PRO_5041942324" description="F5/8 type C domain-containing protein" evidence="1">
    <location>
        <begin position="19"/>
        <end position="142"/>
    </location>
</feature>
<organism evidence="2 3">
    <name type="scientific">Paralvinella palmiformis</name>
    <dbReference type="NCBI Taxonomy" id="53620"/>
    <lineage>
        <taxon>Eukaryota</taxon>
        <taxon>Metazoa</taxon>
        <taxon>Spiralia</taxon>
        <taxon>Lophotrochozoa</taxon>
        <taxon>Annelida</taxon>
        <taxon>Polychaeta</taxon>
        <taxon>Sedentaria</taxon>
        <taxon>Canalipalpata</taxon>
        <taxon>Terebellida</taxon>
        <taxon>Terebelliformia</taxon>
        <taxon>Alvinellidae</taxon>
        <taxon>Paralvinella</taxon>
    </lineage>
</organism>
<accession>A0AAD9NBI9</accession>
<evidence type="ECO:0000313" key="2">
    <source>
        <dbReference type="EMBL" id="KAK2161184.1"/>
    </source>
</evidence>
<dbReference type="PANTHER" id="PTHR33906:SF1">
    <property type="entry name" value="INTRAFLAGELLAR TRANSPORT PROTEIN 25 HOMOLOG"/>
    <property type="match status" value="1"/>
</dbReference>
<dbReference type="GO" id="GO:0042073">
    <property type="term" value="P:intraciliary transport"/>
    <property type="evidence" value="ECO:0007669"/>
    <property type="project" value="InterPro"/>
</dbReference>
<dbReference type="GO" id="GO:0005929">
    <property type="term" value="C:cilium"/>
    <property type="evidence" value="ECO:0007669"/>
    <property type="project" value="TreeGrafter"/>
</dbReference>
<comment type="caution">
    <text evidence="2">The sequence shown here is derived from an EMBL/GenBank/DDBJ whole genome shotgun (WGS) entry which is preliminary data.</text>
</comment>
<name>A0AAD9NBI9_9ANNE</name>
<dbReference type="PANTHER" id="PTHR33906">
    <property type="entry name" value="INTRAFLAGELLAR TRANSPORT PROTEIN 25 HOMOLOG"/>
    <property type="match status" value="1"/>
</dbReference>
<dbReference type="GO" id="GO:0005813">
    <property type="term" value="C:centrosome"/>
    <property type="evidence" value="ECO:0007669"/>
    <property type="project" value="TreeGrafter"/>
</dbReference>
<evidence type="ECO:0008006" key="4">
    <source>
        <dbReference type="Google" id="ProtNLM"/>
    </source>
</evidence>
<evidence type="ECO:0000313" key="3">
    <source>
        <dbReference type="Proteomes" id="UP001208570"/>
    </source>
</evidence>
<dbReference type="SUPFAM" id="SSF49785">
    <property type="entry name" value="Galactose-binding domain-like"/>
    <property type="match status" value="1"/>
</dbReference>
<evidence type="ECO:0000256" key="1">
    <source>
        <dbReference type="SAM" id="SignalP"/>
    </source>
</evidence>
<dbReference type="AlphaFoldDB" id="A0AAD9NBI9"/>
<gene>
    <name evidence="2" type="ORF">LSH36_120g10021</name>
</gene>
<keyword evidence="3" id="KW-1185">Reference proteome</keyword>
<dbReference type="EMBL" id="JAODUP010000120">
    <property type="protein sequence ID" value="KAK2161184.1"/>
    <property type="molecule type" value="Genomic_DNA"/>
</dbReference>
<dbReference type="InterPro" id="IPR008979">
    <property type="entry name" value="Galactose-bd-like_sf"/>
</dbReference>
<dbReference type="Gene3D" id="2.60.120.260">
    <property type="entry name" value="Galactose-binding domain-like"/>
    <property type="match status" value="1"/>
</dbReference>
<feature type="signal peptide" evidence="1">
    <location>
        <begin position="1"/>
        <end position="18"/>
    </location>
</feature>
<dbReference type="Proteomes" id="UP001208570">
    <property type="component" value="Unassembled WGS sequence"/>
</dbReference>
<proteinExistence type="predicted"/>
<dbReference type="GO" id="GO:0030992">
    <property type="term" value="C:intraciliary transport particle B"/>
    <property type="evidence" value="ECO:0007669"/>
    <property type="project" value="InterPro"/>
</dbReference>